<dbReference type="Proteomes" id="UP000176244">
    <property type="component" value="Unassembled WGS sequence"/>
</dbReference>
<protein>
    <submittedName>
        <fullName evidence="1">Uncharacterized protein</fullName>
    </submittedName>
</protein>
<dbReference type="STRING" id="52694.ACWI_03380"/>
<gene>
    <name evidence="1" type="ORF">ACWI_03380</name>
</gene>
<reference evidence="1 2" key="1">
    <citation type="submission" date="2015-09" db="EMBL/GenBank/DDBJ databases">
        <title>Genome sequence of Acetobacterium wieringae DSM 1911.</title>
        <authorList>
            <person name="Poehlein A."/>
            <person name="Bengelsdorf F.R."/>
            <person name="Schiel-Bengelsdorf B."/>
            <person name="Duerre P."/>
            <person name="Daniel R."/>
        </authorList>
    </citation>
    <scope>NUCLEOTIDE SEQUENCE [LARGE SCALE GENOMIC DNA]</scope>
    <source>
        <strain evidence="1 2">DSM 1911</strain>
    </source>
</reference>
<proteinExistence type="predicted"/>
<sequence length="51" mass="5942">MKAKNLLNAMRDHKTKEVRVLNAETGSEYPIETMELKENDEGVIYIIINDY</sequence>
<dbReference type="RefSeq" id="WP_175440876.1">
    <property type="nucleotide sequence ID" value="NZ_LKEU01000012.1"/>
</dbReference>
<evidence type="ECO:0000313" key="2">
    <source>
        <dbReference type="Proteomes" id="UP000176244"/>
    </source>
</evidence>
<organism evidence="1 2">
    <name type="scientific">Acetobacterium wieringae</name>
    <dbReference type="NCBI Taxonomy" id="52694"/>
    <lineage>
        <taxon>Bacteria</taxon>
        <taxon>Bacillati</taxon>
        <taxon>Bacillota</taxon>
        <taxon>Clostridia</taxon>
        <taxon>Eubacteriales</taxon>
        <taxon>Eubacteriaceae</taxon>
        <taxon>Acetobacterium</taxon>
    </lineage>
</organism>
<accession>A0A1F2PL36</accession>
<evidence type="ECO:0000313" key="1">
    <source>
        <dbReference type="EMBL" id="OFV72088.1"/>
    </source>
</evidence>
<dbReference type="EMBL" id="LKEU01000012">
    <property type="protein sequence ID" value="OFV72088.1"/>
    <property type="molecule type" value="Genomic_DNA"/>
</dbReference>
<name>A0A1F2PL36_9FIRM</name>
<comment type="caution">
    <text evidence="1">The sequence shown here is derived from an EMBL/GenBank/DDBJ whole genome shotgun (WGS) entry which is preliminary data.</text>
</comment>
<dbReference type="AlphaFoldDB" id="A0A1F2PL36"/>